<dbReference type="PANTHER" id="PTHR42939:SF1">
    <property type="entry name" value="ABC TRANSPORTER ATP-BINDING PROTEIN ALBC-RELATED"/>
    <property type="match status" value="1"/>
</dbReference>
<evidence type="ECO:0000313" key="6">
    <source>
        <dbReference type="Proteomes" id="UP000677244"/>
    </source>
</evidence>
<dbReference type="PROSITE" id="PS50893">
    <property type="entry name" value="ABC_TRANSPORTER_2"/>
    <property type="match status" value="1"/>
</dbReference>
<protein>
    <submittedName>
        <fullName evidence="5">ABC transporter ATP-binding protein</fullName>
    </submittedName>
</protein>
<sequence>MIHLHQVQKYYHDNLILYIPELKLDKGIYWIYGLNGSGKTTFLKILAGMIPFVGDAHINQLSLKKNGVEYRKLISFAEAEPVYPSYITGRDLVLFYQDIRKASQQQTDRLIAFSGLHAQLENPIGTYSSGMAKRLSLLLAFIGNPAWILLDEPLATLDTEAVHALPELINEYRQQYGTSFIFSSHQPFLSAALSIDKNFTITDNTIQPIP</sequence>
<comment type="caution">
    <text evidence="5">The sequence shown here is derived from an EMBL/GenBank/DDBJ whole genome shotgun (WGS) entry which is preliminary data.</text>
</comment>
<proteinExistence type="predicted"/>
<dbReference type="Gene3D" id="3.40.50.300">
    <property type="entry name" value="P-loop containing nucleotide triphosphate hydrolases"/>
    <property type="match status" value="1"/>
</dbReference>
<evidence type="ECO:0000259" key="4">
    <source>
        <dbReference type="PROSITE" id="PS50893"/>
    </source>
</evidence>
<evidence type="ECO:0000256" key="3">
    <source>
        <dbReference type="ARBA" id="ARBA00022840"/>
    </source>
</evidence>
<gene>
    <name evidence="5" type="ORF">J7I42_22095</name>
</gene>
<reference evidence="5 6" key="1">
    <citation type="submission" date="2021-03" db="EMBL/GenBank/DDBJ databases">
        <title>Assistant Professor.</title>
        <authorList>
            <person name="Huq M.A."/>
        </authorList>
    </citation>
    <scope>NUCLEOTIDE SEQUENCE [LARGE SCALE GENOMIC DNA]</scope>
    <source>
        <strain evidence="5 6">MAH-29</strain>
    </source>
</reference>
<name>A0ABS3YYJ7_9BACT</name>
<dbReference type="InterPro" id="IPR051782">
    <property type="entry name" value="ABC_Transporter_VariousFunc"/>
</dbReference>
<organism evidence="5 6">
    <name type="scientific">Niastella soli</name>
    <dbReference type="NCBI Taxonomy" id="2821487"/>
    <lineage>
        <taxon>Bacteria</taxon>
        <taxon>Pseudomonadati</taxon>
        <taxon>Bacteroidota</taxon>
        <taxon>Chitinophagia</taxon>
        <taxon>Chitinophagales</taxon>
        <taxon>Chitinophagaceae</taxon>
        <taxon>Niastella</taxon>
    </lineage>
</organism>
<dbReference type="RefSeq" id="WP_209141056.1">
    <property type="nucleotide sequence ID" value="NZ_JAGHKO010000005.1"/>
</dbReference>
<dbReference type="SUPFAM" id="SSF52540">
    <property type="entry name" value="P-loop containing nucleoside triphosphate hydrolases"/>
    <property type="match status" value="1"/>
</dbReference>
<dbReference type="InterPro" id="IPR017871">
    <property type="entry name" value="ABC_transporter-like_CS"/>
</dbReference>
<keyword evidence="3 5" id="KW-0067">ATP-binding</keyword>
<keyword evidence="2" id="KW-0547">Nucleotide-binding</keyword>
<feature type="domain" description="ABC transporter" evidence="4">
    <location>
        <begin position="2"/>
        <end position="209"/>
    </location>
</feature>
<evidence type="ECO:0000256" key="2">
    <source>
        <dbReference type="ARBA" id="ARBA00022741"/>
    </source>
</evidence>
<keyword evidence="1" id="KW-0813">Transport</keyword>
<dbReference type="Pfam" id="PF00005">
    <property type="entry name" value="ABC_tran"/>
    <property type="match status" value="1"/>
</dbReference>
<dbReference type="InterPro" id="IPR003439">
    <property type="entry name" value="ABC_transporter-like_ATP-bd"/>
</dbReference>
<accession>A0ABS3YYJ7</accession>
<dbReference type="PANTHER" id="PTHR42939">
    <property type="entry name" value="ABC TRANSPORTER ATP-BINDING PROTEIN ALBC-RELATED"/>
    <property type="match status" value="1"/>
</dbReference>
<dbReference type="GO" id="GO:0005524">
    <property type="term" value="F:ATP binding"/>
    <property type="evidence" value="ECO:0007669"/>
    <property type="project" value="UniProtKB-KW"/>
</dbReference>
<keyword evidence="6" id="KW-1185">Reference proteome</keyword>
<dbReference type="EMBL" id="JAGHKO010000005">
    <property type="protein sequence ID" value="MBO9202999.1"/>
    <property type="molecule type" value="Genomic_DNA"/>
</dbReference>
<evidence type="ECO:0000256" key="1">
    <source>
        <dbReference type="ARBA" id="ARBA00022448"/>
    </source>
</evidence>
<dbReference type="InterPro" id="IPR027417">
    <property type="entry name" value="P-loop_NTPase"/>
</dbReference>
<evidence type="ECO:0000313" key="5">
    <source>
        <dbReference type="EMBL" id="MBO9202999.1"/>
    </source>
</evidence>
<dbReference type="PROSITE" id="PS00211">
    <property type="entry name" value="ABC_TRANSPORTER_1"/>
    <property type="match status" value="1"/>
</dbReference>
<dbReference type="Proteomes" id="UP000677244">
    <property type="component" value="Unassembled WGS sequence"/>
</dbReference>